<feature type="compositionally biased region" description="Polar residues" evidence="1">
    <location>
        <begin position="117"/>
        <end position="135"/>
    </location>
</feature>
<organism evidence="2">
    <name type="scientific">Eutreptiella gymnastica</name>
    <dbReference type="NCBI Taxonomy" id="73025"/>
    <lineage>
        <taxon>Eukaryota</taxon>
        <taxon>Discoba</taxon>
        <taxon>Euglenozoa</taxon>
        <taxon>Euglenida</taxon>
        <taxon>Spirocuta</taxon>
        <taxon>Euglenophyceae</taxon>
        <taxon>Eutreptiales</taxon>
        <taxon>Eutreptiaceae</taxon>
        <taxon>Eutreptiella</taxon>
    </lineage>
</organism>
<dbReference type="AlphaFoldDB" id="A0A7S4LMX6"/>
<evidence type="ECO:0000313" key="2">
    <source>
        <dbReference type="EMBL" id="CAE0839238.1"/>
    </source>
</evidence>
<proteinExistence type="predicted"/>
<dbReference type="EMBL" id="HBJA01147346">
    <property type="protein sequence ID" value="CAE0839238.1"/>
    <property type="molecule type" value="Transcribed_RNA"/>
</dbReference>
<protein>
    <submittedName>
        <fullName evidence="2">Uncharacterized protein</fullName>
    </submittedName>
</protein>
<gene>
    <name evidence="2" type="ORF">EGYM00163_LOCUS50610</name>
</gene>
<evidence type="ECO:0000256" key="1">
    <source>
        <dbReference type="SAM" id="MobiDB-lite"/>
    </source>
</evidence>
<reference evidence="2" key="1">
    <citation type="submission" date="2021-01" db="EMBL/GenBank/DDBJ databases">
        <authorList>
            <person name="Corre E."/>
            <person name="Pelletier E."/>
            <person name="Niang G."/>
            <person name="Scheremetjew M."/>
            <person name="Finn R."/>
            <person name="Kale V."/>
            <person name="Holt S."/>
            <person name="Cochrane G."/>
            <person name="Meng A."/>
            <person name="Brown T."/>
            <person name="Cohen L."/>
        </authorList>
    </citation>
    <scope>NUCLEOTIDE SEQUENCE</scope>
    <source>
        <strain evidence="2">CCMP1594</strain>
    </source>
</reference>
<sequence>MIRLWDGENFIEKEQVSAEEKFKGPATLEEAREKYITGYSKLQYDPDTVQRSIDRFRLKTEQRIFQNEKQKHDVESASDQKSPFDILVGPSTAIGPANSVLPSGLVLKKKRKRDSCKSTSECRASTSTEKATPSSDLPKDEGVPQPKKKKKASQGPAAVSEWN</sequence>
<feature type="region of interest" description="Disordered" evidence="1">
    <location>
        <begin position="67"/>
        <end position="163"/>
    </location>
</feature>
<accession>A0A7S4LMX6</accession>
<name>A0A7S4LMX6_9EUGL</name>